<feature type="compositionally biased region" description="Polar residues" evidence="1">
    <location>
        <begin position="490"/>
        <end position="506"/>
    </location>
</feature>
<feature type="region of interest" description="Disordered" evidence="1">
    <location>
        <begin position="377"/>
        <end position="407"/>
    </location>
</feature>
<evidence type="ECO:0000313" key="4">
    <source>
        <dbReference type="Proteomes" id="UP000807469"/>
    </source>
</evidence>
<dbReference type="Proteomes" id="UP000807469">
    <property type="component" value="Unassembled WGS sequence"/>
</dbReference>
<keyword evidence="2" id="KW-0472">Membrane</keyword>
<feature type="region of interest" description="Disordered" evidence="1">
    <location>
        <begin position="307"/>
        <end position="358"/>
    </location>
</feature>
<feature type="transmembrane region" description="Helical" evidence="2">
    <location>
        <begin position="188"/>
        <end position="213"/>
    </location>
</feature>
<proteinExistence type="predicted"/>
<feature type="compositionally biased region" description="Polar residues" evidence="1">
    <location>
        <begin position="514"/>
        <end position="523"/>
    </location>
</feature>
<dbReference type="AlphaFoldDB" id="A0A9P5YTJ6"/>
<keyword evidence="4" id="KW-1185">Reference proteome</keyword>
<feature type="transmembrane region" description="Helical" evidence="2">
    <location>
        <begin position="50"/>
        <end position="75"/>
    </location>
</feature>
<accession>A0A9P5YTJ6</accession>
<feature type="transmembrane region" description="Helical" evidence="2">
    <location>
        <begin position="257"/>
        <end position="275"/>
    </location>
</feature>
<feature type="region of interest" description="Disordered" evidence="1">
    <location>
        <begin position="704"/>
        <end position="752"/>
    </location>
</feature>
<feature type="transmembrane region" description="Helical" evidence="2">
    <location>
        <begin position="225"/>
        <end position="250"/>
    </location>
</feature>
<feature type="transmembrane region" description="Helical" evidence="2">
    <location>
        <begin position="26"/>
        <end position="44"/>
    </location>
</feature>
<comment type="caution">
    <text evidence="3">The sequence shown here is derived from an EMBL/GenBank/DDBJ whole genome shotgun (WGS) entry which is preliminary data.</text>
</comment>
<dbReference type="OrthoDB" id="2564696at2759"/>
<name>A0A9P5YTJ6_9AGAR</name>
<organism evidence="3 4">
    <name type="scientific">Pholiota conissans</name>
    <dbReference type="NCBI Taxonomy" id="109636"/>
    <lineage>
        <taxon>Eukaryota</taxon>
        <taxon>Fungi</taxon>
        <taxon>Dikarya</taxon>
        <taxon>Basidiomycota</taxon>
        <taxon>Agaricomycotina</taxon>
        <taxon>Agaricomycetes</taxon>
        <taxon>Agaricomycetidae</taxon>
        <taxon>Agaricales</taxon>
        <taxon>Agaricineae</taxon>
        <taxon>Strophariaceae</taxon>
        <taxon>Pholiota</taxon>
    </lineage>
</organism>
<evidence type="ECO:0000313" key="3">
    <source>
        <dbReference type="EMBL" id="KAF9474465.1"/>
    </source>
</evidence>
<feature type="compositionally biased region" description="Basic and acidic residues" evidence="1">
    <location>
        <begin position="386"/>
        <end position="406"/>
    </location>
</feature>
<evidence type="ECO:0000256" key="1">
    <source>
        <dbReference type="SAM" id="MobiDB-lite"/>
    </source>
</evidence>
<reference evidence="3" key="1">
    <citation type="submission" date="2020-11" db="EMBL/GenBank/DDBJ databases">
        <authorList>
            <consortium name="DOE Joint Genome Institute"/>
            <person name="Ahrendt S."/>
            <person name="Riley R."/>
            <person name="Andreopoulos W."/>
            <person name="Labutti K."/>
            <person name="Pangilinan J."/>
            <person name="Ruiz-Duenas F.J."/>
            <person name="Barrasa J.M."/>
            <person name="Sanchez-Garcia M."/>
            <person name="Camarero S."/>
            <person name="Miyauchi S."/>
            <person name="Serrano A."/>
            <person name="Linde D."/>
            <person name="Babiker R."/>
            <person name="Drula E."/>
            <person name="Ayuso-Fernandez I."/>
            <person name="Pacheco R."/>
            <person name="Padilla G."/>
            <person name="Ferreira P."/>
            <person name="Barriuso J."/>
            <person name="Kellner H."/>
            <person name="Castanera R."/>
            <person name="Alfaro M."/>
            <person name="Ramirez L."/>
            <person name="Pisabarro A.G."/>
            <person name="Kuo A."/>
            <person name="Tritt A."/>
            <person name="Lipzen A."/>
            <person name="He G."/>
            <person name="Yan M."/>
            <person name="Ng V."/>
            <person name="Cullen D."/>
            <person name="Martin F."/>
            <person name="Rosso M.-N."/>
            <person name="Henrissat B."/>
            <person name="Hibbett D."/>
            <person name="Martinez A.T."/>
            <person name="Grigoriev I.V."/>
        </authorList>
    </citation>
    <scope>NUCLEOTIDE SEQUENCE</scope>
    <source>
        <strain evidence="3">CIRM-BRFM 674</strain>
    </source>
</reference>
<evidence type="ECO:0000256" key="2">
    <source>
        <dbReference type="SAM" id="Phobius"/>
    </source>
</evidence>
<dbReference type="EMBL" id="MU155377">
    <property type="protein sequence ID" value="KAF9474465.1"/>
    <property type="molecule type" value="Genomic_DNA"/>
</dbReference>
<feature type="region of interest" description="Disordered" evidence="1">
    <location>
        <begin position="490"/>
        <end position="523"/>
    </location>
</feature>
<feature type="transmembrane region" description="Helical" evidence="2">
    <location>
        <begin position="151"/>
        <end position="176"/>
    </location>
</feature>
<gene>
    <name evidence="3" type="ORF">BDN70DRAFT_997033</name>
</gene>
<feature type="compositionally biased region" description="Polar residues" evidence="1">
    <location>
        <begin position="326"/>
        <end position="352"/>
    </location>
</feature>
<protein>
    <submittedName>
        <fullName evidence="3">Uncharacterized protein</fullName>
    </submittedName>
</protein>
<keyword evidence="2" id="KW-1133">Transmembrane helix</keyword>
<sequence>MSVASFLPTTFPLNAESAINDILTDIPLFCEGVMGIGVFTFLFLTKQVNLLSVFLYMSSFCVFTAATLDLSQVIIRGPQNSSKITISLDSISGFLYAREVFLSLSILSLDLFFWQLVSRCPAGERNTRTNEFATSKISRLESMHSASWSRWGIIGTILKYSSLAAVFSVPLLSMLWRLMPTQRKYGSIYVIEATVQTSIMAIFILKLLLNVSISPLDTSWRALQAYIVPITSLLIGLALGISNIIIFAFTEMVLGRFLLAVQVYLLFVHSLFTTFEDFKWTVVVQTNPRIKTMPEKSTYIDALPLAYSDDKRNPSPSSLYPMPPSRQTRFTPQQSVLSRSLPSPREYTSSELQHPWRHDETTLTAKAISITSHSEDNDFLNLSESPKIEGSTKKSLEGKPQEDNERPVTTMSLSYYAMNYDPSGVEKSNIAETFNSRQSSIAVLEPPDRRIISASTSRPSSLDEILRQQNELDKSIAALRLVSMSISSDSPFENSSFPSAPPTNQKLAVKDQPRNTLVSRRTESLSNRSDFSLSVFPAPPAIPSTENLVETHRDQHGMGRETIKRHASLNIGVEDPQSSQIDPPGIQYDVTSFIGDLSEPSRSSQVITLSEDFDNEEITSIISAAHTSSVNGLRPMILASLVLASPSSPNTIPTQLNHNLDRAAPSNAASEAGVPLRPFLLGNPSAQMVSQRVALTKVPLAQRRQRGGTISSSTRWPVISNPKMTQDRNEVIPGAFERPRPPPRRLSNDSTP</sequence>
<keyword evidence="2" id="KW-0812">Transmembrane</keyword>